<reference evidence="1 2" key="1">
    <citation type="submission" date="2019-03" db="EMBL/GenBank/DDBJ databases">
        <title>Jiella endophytica sp. nov., a novel endophytic bacterium isolated from root of Ficus microcarpa Linn. f.</title>
        <authorList>
            <person name="Tuo L."/>
        </authorList>
    </citation>
    <scope>NUCLEOTIDE SEQUENCE [LARGE SCALE GENOMIC DNA]</scope>
    <source>
        <strain evidence="1 2">CBS5Q-3</strain>
    </source>
</reference>
<gene>
    <name evidence="1" type="ORF">E3C22_10535</name>
</gene>
<dbReference type="RefSeq" id="WP_167591729.1">
    <property type="nucleotide sequence ID" value="NZ_SOZD01000003.1"/>
</dbReference>
<proteinExistence type="predicted"/>
<comment type="caution">
    <text evidence="1">The sequence shown here is derived from an EMBL/GenBank/DDBJ whole genome shotgun (WGS) entry which is preliminary data.</text>
</comment>
<keyword evidence="2" id="KW-1185">Reference proteome</keyword>
<dbReference type="AlphaFoldDB" id="A0A4Y8RIL2"/>
<dbReference type="Proteomes" id="UP000298179">
    <property type="component" value="Unassembled WGS sequence"/>
</dbReference>
<dbReference type="EMBL" id="SOZD01000003">
    <property type="protein sequence ID" value="TFF22888.1"/>
    <property type="molecule type" value="Genomic_DNA"/>
</dbReference>
<name>A0A4Y8RIL2_9HYPH</name>
<evidence type="ECO:0000313" key="1">
    <source>
        <dbReference type="EMBL" id="TFF22888.1"/>
    </source>
</evidence>
<protein>
    <submittedName>
        <fullName evidence="1">Uncharacterized protein</fullName>
    </submittedName>
</protein>
<accession>A0A4Y8RIL2</accession>
<sequence length="67" mass="7457">MASVIMDLVERELIEAEAIKANGDWSARAADIHQRLFDLYQAIGAVHLDGDEDLKAPRPTNTKRPGR</sequence>
<evidence type="ECO:0000313" key="2">
    <source>
        <dbReference type="Proteomes" id="UP000298179"/>
    </source>
</evidence>
<organism evidence="1 2">
    <name type="scientific">Jiella endophytica</name>
    <dbReference type="NCBI Taxonomy" id="2558362"/>
    <lineage>
        <taxon>Bacteria</taxon>
        <taxon>Pseudomonadati</taxon>
        <taxon>Pseudomonadota</taxon>
        <taxon>Alphaproteobacteria</taxon>
        <taxon>Hyphomicrobiales</taxon>
        <taxon>Aurantimonadaceae</taxon>
        <taxon>Jiella</taxon>
    </lineage>
</organism>